<dbReference type="InterPro" id="IPR004704">
    <property type="entry name" value="PTS_IID_man"/>
</dbReference>
<evidence type="ECO:0000256" key="1">
    <source>
        <dbReference type="SAM" id="Phobius"/>
    </source>
</evidence>
<dbReference type="KEGG" id="caer:CSV91_06670"/>
<dbReference type="GO" id="GO:0005886">
    <property type="term" value="C:plasma membrane"/>
    <property type="evidence" value="ECO:0007669"/>
    <property type="project" value="TreeGrafter"/>
</dbReference>
<keyword evidence="1" id="KW-0472">Membrane</keyword>
<name>A0A2D1TY51_9ACTN</name>
<protein>
    <submittedName>
        <fullName evidence="2">PTS mannose transporter subunit IID</fullName>
    </submittedName>
</protein>
<dbReference type="InterPro" id="IPR050303">
    <property type="entry name" value="GatZ_KbaZ_carbometab"/>
</dbReference>
<dbReference type="GO" id="GO:0009401">
    <property type="term" value="P:phosphoenolpyruvate-dependent sugar phosphotransferase system"/>
    <property type="evidence" value="ECO:0007669"/>
    <property type="project" value="InterPro"/>
</dbReference>
<dbReference type="EMBL" id="CP024160">
    <property type="protein sequence ID" value="ATP54250.1"/>
    <property type="molecule type" value="Genomic_DNA"/>
</dbReference>
<gene>
    <name evidence="2" type="ORF">CSV91_06670</name>
</gene>
<dbReference type="Proteomes" id="UP000225608">
    <property type="component" value="Chromosome"/>
</dbReference>
<dbReference type="RefSeq" id="WP_099432276.1">
    <property type="nucleotide sequence ID" value="NZ_CP024160.1"/>
</dbReference>
<feature type="transmembrane region" description="Helical" evidence="1">
    <location>
        <begin position="188"/>
        <end position="208"/>
    </location>
</feature>
<feature type="transmembrane region" description="Helical" evidence="1">
    <location>
        <begin position="147"/>
        <end position="167"/>
    </location>
</feature>
<dbReference type="PANTHER" id="PTHR32502">
    <property type="entry name" value="N-ACETYLGALACTOSAMINE PERMEASE II COMPONENT-RELATED"/>
    <property type="match status" value="1"/>
</dbReference>
<reference evidence="2 3" key="1">
    <citation type="submission" date="2017-10" db="EMBL/GenBank/DDBJ databases">
        <title>Complete genome sequence of Collinsella aerofaciens isolated from the gut of a healthy adult Indian.</title>
        <authorList>
            <person name="Bag S."/>
            <person name="Ghosh T.S."/>
            <person name="Das B."/>
        </authorList>
    </citation>
    <scope>NUCLEOTIDE SEQUENCE [LARGE SCALE GENOMIC DNA]</scope>
    <source>
        <strain evidence="3">indica</strain>
    </source>
</reference>
<feature type="transmembrane region" description="Helical" evidence="1">
    <location>
        <begin position="228"/>
        <end position="249"/>
    </location>
</feature>
<keyword evidence="1" id="KW-1133">Transmembrane helix</keyword>
<dbReference type="AlphaFoldDB" id="A0A2D1TY51"/>
<evidence type="ECO:0000313" key="3">
    <source>
        <dbReference type="Proteomes" id="UP000225608"/>
    </source>
</evidence>
<proteinExistence type="predicted"/>
<organism evidence="2 3">
    <name type="scientific">Collinsella aerofaciens</name>
    <dbReference type="NCBI Taxonomy" id="74426"/>
    <lineage>
        <taxon>Bacteria</taxon>
        <taxon>Bacillati</taxon>
        <taxon>Actinomycetota</taxon>
        <taxon>Coriobacteriia</taxon>
        <taxon>Coriobacteriales</taxon>
        <taxon>Coriobacteriaceae</taxon>
        <taxon>Collinsella</taxon>
    </lineage>
</organism>
<dbReference type="Pfam" id="PF03613">
    <property type="entry name" value="EIID-AGA"/>
    <property type="match status" value="1"/>
</dbReference>
<feature type="transmembrane region" description="Helical" evidence="1">
    <location>
        <begin position="256"/>
        <end position="277"/>
    </location>
</feature>
<dbReference type="PANTHER" id="PTHR32502:SF23">
    <property type="entry name" value="TRANSPORT PROTEIN, PTS SYSTEM"/>
    <property type="match status" value="1"/>
</dbReference>
<accession>A0A2D1TY51</accession>
<evidence type="ECO:0000313" key="2">
    <source>
        <dbReference type="EMBL" id="ATP54250.1"/>
    </source>
</evidence>
<dbReference type="PROSITE" id="PS51108">
    <property type="entry name" value="PTS_EIID"/>
    <property type="match status" value="1"/>
</dbReference>
<keyword evidence="1" id="KW-0812">Transmembrane</keyword>
<sequence length="278" mass="30657">MSFKFESSYDGLISRADLKKLFWRSIPYEHSWNYERMGHIGFMWALMPILRKLYPQDADFKAALKRHMELYNVTPYISTLPMSIAAAMEEVNATEDNFDTSAISNVKLALMGPLSGVGDAFYWGTLRILATGVGTSLALQGSILGPILFLLVFNVPHYIIRYLLTFVGYRFGSDMISKVQESGIMDTIVKMASIMGAMVIGAMTMEMVTVDIPLMVGAGDGAQTLAELLNGIFPGFVTMGLFGIVYLMLKKKMNPLLIMLVILLVSIAGAFFGVLGVQ</sequence>